<evidence type="ECO:0000313" key="4">
    <source>
        <dbReference type="Proteomes" id="UP000638648"/>
    </source>
</evidence>
<evidence type="ECO:0000256" key="1">
    <source>
        <dbReference type="SAM" id="MobiDB-lite"/>
    </source>
</evidence>
<feature type="transmembrane region" description="Helical" evidence="2">
    <location>
        <begin position="22"/>
        <end position="43"/>
    </location>
</feature>
<name>A0A927MVM6_9ACTN</name>
<comment type="caution">
    <text evidence="3">The sequence shown here is derived from an EMBL/GenBank/DDBJ whole genome shotgun (WGS) entry which is preliminary data.</text>
</comment>
<keyword evidence="2" id="KW-1133">Transmembrane helix</keyword>
<keyword evidence="2" id="KW-0812">Transmembrane</keyword>
<gene>
    <name evidence="3" type="ORF">HEB94_004579</name>
</gene>
<feature type="region of interest" description="Disordered" evidence="1">
    <location>
        <begin position="132"/>
        <end position="166"/>
    </location>
</feature>
<organism evidence="3 4">
    <name type="scientific">Actinopolymorpha pittospori</name>
    <dbReference type="NCBI Taxonomy" id="648752"/>
    <lineage>
        <taxon>Bacteria</taxon>
        <taxon>Bacillati</taxon>
        <taxon>Actinomycetota</taxon>
        <taxon>Actinomycetes</taxon>
        <taxon>Propionibacteriales</taxon>
        <taxon>Actinopolymorphaceae</taxon>
        <taxon>Actinopolymorpha</taxon>
    </lineage>
</organism>
<sequence length="218" mass="23320">MTRLTLRTDGSSKKVIERFAPAGGRILGVITILIGVLIVGDIIVEWRTWAGLSAAAVVVAVCALVWVGLVRPAVVAYEEALVLRNILSDVRIPWHLVESATVSPVLTLPVGGKVYRSSAVGVTGADRRAMRRSRRESVEAVMHGRSPGSEDEGPAPKGAASLAGMPPSVYTTHRIETLAEKYADASRVSAEVERHWRWPEFAVVVVAILVAVLANSLA</sequence>
<dbReference type="Proteomes" id="UP000638648">
    <property type="component" value="Unassembled WGS sequence"/>
</dbReference>
<feature type="transmembrane region" description="Helical" evidence="2">
    <location>
        <begin position="49"/>
        <end position="69"/>
    </location>
</feature>
<keyword evidence="2" id="KW-0472">Membrane</keyword>
<proteinExistence type="predicted"/>
<reference evidence="3" key="1">
    <citation type="submission" date="2020-10" db="EMBL/GenBank/DDBJ databases">
        <title>Sequencing the genomes of 1000 actinobacteria strains.</title>
        <authorList>
            <person name="Klenk H.-P."/>
        </authorList>
    </citation>
    <scope>NUCLEOTIDE SEQUENCE</scope>
    <source>
        <strain evidence="3">DSM 45354</strain>
    </source>
</reference>
<evidence type="ECO:0000256" key="2">
    <source>
        <dbReference type="SAM" id="Phobius"/>
    </source>
</evidence>
<keyword evidence="4" id="KW-1185">Reference proteome</keyword>
<dbReference type="RefSeq" id="WP_192751632.1">
    <property type="nucleotide sequence ID" value="NZ_BAABJL010000040.1"/>
</dbReference>
<protein>
    <recommendedName>
        <fullName evidence="5">PH domain-containing protein</fullName>
    </recommendedName>
</protein>
<evidence type="ECO:0008006" key="5">
    <source>
        <dbReference type="Google" id="ProtNLM"/>
    </source>
</evidence>
<dbReference type="EMBL" id="JADBEM010000001">
    <property type="protein sequence ID" value="MBE1607731.1"/>
    <property type="molecule type" value="Genomic_DNA"/>
</dbReference>
<dbReference type="AlphaFoldDB" id="A0A927MVM6"/>
<accession>A0A927MVM6</accession>
<evidence type="ECO:0000313" key="3">
    <source>
        <dbReference type="EMBL" id="MBE1607731.1"/>
    </source>
</evidence>